<dbReference type="EMBL" id="CP031386">
    <property type="protein sequence ID" value="QPG98095.1"/>
    <property type="molecule type" value="Genomic_DNA"/>
</dbReference>
<sequence length="617" mass="70973">MLKAWTPTQWPSRLVMRYVAISFIFFLLVANYALWHDSKFWDRQTPRKTVTKAVGNHPIRKLMVESKAHHDALLAKQSHSLGSAAAAYRTRRGRHPPPGFDLWYQAASEANAVIVEDFFDRIYKDLTPFWALDTSEIRRRANAWHHVVKVRNGTARGEGDTDGLVPWLKLWTALVEEMAEFLPDVDMPINYMDESRLLVPFDQVAKLVHKEAKERKMIDVRHATTEYKGLLDIDLARPGPYDPKWYGPNIQYWDLFVRTCGPDTPAHGVQQLTDWSGPAQFPKDYKPVYSYGGYIQNFTASSDACLQPHLRQLHGSFIEPISLSSTDELIPLFGGSKLPQNNEILIPGAMYLDKGDFYSGGESHGSSWNRKKDGTVWRGESSGGRAKEHNWHHFQRQRLAQMLNATVITEAEESGVRAKTFDFPSADLYPSARLHNGNLGPWIKEFANAGFVRLCSSEECPFYIDSFSKQGHMAMKKQYGYKFLPDVDGNSFSARFRGFLRSTSLPLKATVYAEWHDDRLTPWVHFVPFDNTFQDLYPIFDYFSDNGGPGDAAARFIAEQGQAWSEKVLRREDMRLYVWRLLLEWARVCDENRHTLAYVEDLKMVKTKRRIYIPRRG</sequence>
<dbReference type="InterPro" id="IPR051091">
    <property type="entry name" value="O-Glucosyltr/Glycosyltrsf_90"/>
</dbReference>
<dbReference type="SMART" id="SM00672">
    <property type="entry name" value="CAP10"/>
    <property type="match status" value="1"/>
</dbReference>
<feature type="region of interest" description="Disordered" evidence="1">
    <location>
        <begin position="369"/>
        <end position="390"/>
    </location>
</feature>
<keyword evidence="2" id="KW-1133">Transmembrane helix</keyword>
<evidence type="ECO:0000313" key="4">
    <source>
        <dbReference type="EMBL" id="QPG98095.1"/>
    </source>
</evidence>
<dbReference type="Pfam" id="PF05686">
    <property type="entry name" value="Glyco_transf_90"/>
    <property type="match status" value="1"/>
</dbReference>
<dbReference type="PANTHER" id="PTHR12203">
    <property type="entry name" value="KDEL LYS-ASP-GLU-LEU CONTAINING - RELATED"/>
    <property type="match status" value="1"/>
</dbReference>
<dbReference type="PANTHER" id="PTHR12203:SF22">
    <property type="entry name" value="CAPSULE ASSOCIATED PROTEIN"/>
    <property type="match status" value="1"/>
</dbReference>
<protein>
    <recommendedName>
        <fullName evidence="3">Glycosyl transferase CAP10 domain-containing protein</fullName>
    </recommendedName>
</protein>
<keyword evidence="2" id="KW-0472">Membrane</keyword>
<dbReference type="InterPro" id="IPR006598">
    <property type="entry name" value="CAP10"/>
</dbReference>
<gene>
    <name evidence="4" type="ORF">C2857_007249</name>
</gene>
<evidence type="ECO:0000259" key="3">
    <source>
        <dbReference type="SMART" id="SM00672"/>
    </source>
</evidence>
<accession>A0A7S9KQK4</accession>
<dbReference type="AlphaFoldDB" id="A0A7S9KQK4"/>
<proteinExistence type="predicted"/>
<organism evidence="4 5">
    <name type="scientific">Epichloe festucae (strain Fl1)</name>
    <dbReference type="NCBI Taxonomy" id="877507"/>
    <lineage>
        <taxon>Eukaryota</taxon>
        <taxon>Fungi</taxon>
        <taxon>Dikarya</taxon>
        <taxon>Ascomycota</taxon>
        <taxon>Pezizomycotina</taxon>
        <taxon>Sordariomycetes</taxon>
        <taxon>Hypocreomycetidae</taxon>
        <taxon>Hypocreales</taxon>
        <taxon>Clavicipitaceae</taxon>
        <taxon>Epichloe</taxon>
    </lineage>
</organism>
<feature type="transmembrane region" description="Helical" evidence="2">
    <location>
        <begin position="15"/>
        <end position="35"/>
    </location>
</feature>
<name>A0A7S9KQK4_EPIFF</name>
<evidence type="ECO:0000313" key="5">
    <source>
        <dbReference type="Proteomes" id="UP000594364"/>
    </source>
</evidence>
<dbReference type="OrthoDB" id="541052at2759"/>
<reference evidence="4 5" key="1">
    <citation type="journal article" date="2018" name="PLoS Genet.">
        <title>Repeat elements organise 3D genome structure and mediate transcription in the filamentous fungus Epichloe festucae.</title>
        <authorList>
            <person name="Winter D.J."/>
            <person name="Ganley A.R.D."/>
            <person name="Young C.A."/>
            <person name="Liachko I."/>
            <person name="Schardl C.L."/>
            <person name="Dupont P.Y."/>
            <person name="Berry D."/>
            <person name="Ram A."/>
            <person name="Scott B."/>
            <person name="Cox M.P."/>
        </authorList>
    </citation>
    <scope>NUCLEOTIDE SEQUENCE [LARGE SCALE GENOMIC DNA]</scope>
    <source>
        <strain evidence="4 5">Fl1</strain>
    </source>
</reference>
<dbReference type="Proteomes" id="UP000594364">
    <property type="component" value="Chromosome 2"/>
</dbReference>
<keyword evidence="5" id="KW-1185">Reference proteome</keyword>
<evidence type="ECO:0000256" key="2">
    <source>
        <dbReference type="SAM" id="Phobius"/>
    </source>
</evidence>
<keyword evidence="2" id="KW-0812">Transmembrane</keyword>
<feature type="domain" description="Glycosyl transferase CAP10" evidence="3">
    <location>
        <begin position="308"/>
        <end position="592"/>
    </location>
</feature>
<evidence type="ECO:0000256" key="1">
    <source>
        <dbReference type="SAM" id="MobiDB-lite"/>
    </source>
</evidence>